<dbReference type="SUPFAM" id="SSF111283">
    <property type="entry name" value="Putative modulator of DNA gyrase, PmbA/TldD"/>
    <property type="match status" value="1"/>
</dbReference>
<feature type="domain" description="Metalloprotease TldD/E C-terminal" evidence="6">
    <location>
        <begin position="227"/>
        <end position="458"/>
    </location>
</feature>
<dbReference type="InterPro" id="IPR045569">
    <property type="entry name" value="Metalloprtase-TldD/E_C"/>
</dbReference>
<dbReference type="GO" id="GO:0006508">
    <property type="term" value="P:proteolysis"/>
    <property type="evidence" value="ECO:0007669"/>
    <property type="project" value="UniProtKB-KW"/>
</dbReference>
<evidence type="ECO:0000256" key="1">
    <source>
        <dbReference type="ARBA" id="ARBA00005836"/>
    </source>
</evidence>
<proteinExistence type="inferred from homology"/>
<gene>
    <name evidence="8" type="ORF">A45J_0306</name>
</gene>
<evidence type="ECO:0000259" key="6">
    <source>
        <dbReference type="Pfam" id="PF19289"/>
    </source>
</evidence>
<reference evidence="8" key="1">
    <citation type="submission" date="2019-10" db="EMBL/GenBank/DDBJ databases">
        <title>Metagenomic sequencing of thiosulfate-disproportionating enrichment culture.</title>
        <authorList>
            <person name="Umezawa K."/>
            <person name="Kojima H."/>
            <person name="Fukui M."/>
        </authorList>
    </citation>
    <scope>NUCLEOTIDE SEQUENCE</scope>
    <source>
        <strain evidence="8">45J</strain>
    </source>
</reference>
<evidence type="ECO:0000259" key="5">
    <source>
        <dbReference type="Pfam" id="PF01523"/>
    </source>
</evidence>
<dbReference type="EMBL" id="BLAB01000001">
    <property type="protein sequence ID" value="GER92588.1"/>
    <property type="molecule type" value="Genomic_DNA"/>
</dbReference>
<dbReference type="GO" id="GO:0005829">
    <property type="term" value="C:cytosol"/>
    <property type="evidence" value="ECO:0007669"/>
    <property type="project" value="TreeGrafter"/>
</dbReference>
<keyword evidence="2" id="KW-0645">Protease</keyword>
<evidence type="ECO:0000313" key="8">
    <source>
        <dbReference type="EMBL" id="GER92588.1"/>
    </source>
</evidence>
<dbReference type="GO" id="GO:0008237">
    <property type="term" value="F:metallopeptidase activity"/>
    <property type="evidence" value="ECO:0007669"/>
    <property type="project" value="UniProtKB-KW"/>
</dbReference>
<sequence length="464" mass="50227">MVDDTILQKLIKKALSNGGEYADIFIEHRKSTAIQLEDDKIEKVIAGSIVGIGIRLIYKAKTAYAYSNDLSESVLMDIADTVSKAAADAERDIVVNMKRRYPETTFIIKKYPETVPVSEKIALVKIGNDTARKFDPKIKQVNIMYKDSMQKIKIYTSEGFVSEDERVYTLGVVQVIAADGEIIQTGYEPVSGLMGYELFDENPIDMVALKAAQRAVMMLRAKRAPGGRMSVVISSEAGGTMVHEAIGHGLEADLAQQGLSVYSRKVGQQVASAAVTVIDDATLPNKRGSFSFDDEGTPSRRNILVKEGILQGYMYDKYTAMIDGTLSTGNGRRESYEHKPVPRMTNTFIAPGKLSCDEIIASVNKGLMVKKMGGGQVNTVTGDFVFEVQEGYIIENGMVGEPVRGATLIGNGPEILMSIDMVASDIGFSVGTCGKDGQGVPVSDAMPTIRIPEMVVGGEISSIS</sequence>
<name>A0A5J4KSB9_9ZZZZ</name>
<evidence type="ECO:0000256" key="4">
    <source>
        <dbReference type="ARBA" id="ARBA00023049"/>
    </source>
</evidence>
<dbReference type="FunFam" id="3.30.2290.10:FF:000003">
    <property type="entry name" value="Zinc-dependent protease, TldD/PmbA family"/>
    <property type="match status" value="1"/>
</dbReference>
<comment type="caution">
    <text evidence="8">The sequence shown here is derived from an EMBL/GenBank/DDBJ whole genome shotgun (WGS) entry which is preliminary data.</text>
</comment>
<dbReference type="Pfam" id="PF19290">
    <property type="entry name" value="PmbA_TldD_2nd"/>
    <property type="match status" value="1"/>
</dbReference>
<dbReference type="PIRSF" id="PIRSF004919">
    <property type="entry name" value="TldD"/>
    <property type="match status" value="1"/>
</dbReference>
<dbReference type="InterPro" id="IPR036059">
    <property type="entry name" value="TldD/PmbA_sf"/>
</dbReference>
<dbReference type="InterPro" id="IPR035068">
    <property type="entry name" value="TldD/PmbA_N"/>
</dbReference>
<dbReference type="AlphaFoldDB" id="A0A5J4KSB9"/>
<dbReference type="InterPro" id="IPR002510">
    <property type="entry name" value="Metalloprtase-TldD/E_N"/>
</dbReference>
<comment type="similarity">
    <text evidence="1">Belongs to the peptidase U62 family.</text>
</comment>
<keyword evidence="4" id="KW-0482">Metalloprotease</keyword>
<feature type="domain" description="Metalloprotease TldD/E central" evidence="7">
    <location>
        <begin position="111"/>
        <end position="219"/>
    </location>
</feature>
<evidence type="ECO:0000256" key="2">
    <source>
        <dbReference type="ARBA" id="ARBA00022670"/>
    </source>
</evidence>
<accession>A0A5J4KSB9</accession>
<dbReference type="PANTHER" id="PTHR30624">
    <property type="entry name" value="UNCHARACTERIZED PROTEIN TLDD AND PMBA"/>
    <property type="match status" value="1"/>
</dbReference>
<dbReference type="InterPro" id="IPR025502">
    <property type="entry name" value="TldD"/>
</dbReference>
<dbReference type="Pfam" id="PF19289">
    <property type="entry name" value="PmbA_TldD_3rd"/>
    <property type="match status" value="1"/>
</dbReference>
<dbReference type="PANTHER" id="PTHR30624:SF4">
    <property type="entry name" value="METALLOPROTEASE TLDD"/>
    <property type="match status" value="1"/>
</dbReference>
<evidence type="ECO:0000256" key="3">
    <source>
        <dbReference type="ARBA" id="ARBA00022801"/>
    </source>
</evidence>
<dbReference type="Pfam" id="PF01523">
    <property type="entry name" value="PmbA_TldD_1st"/>
    <property type="match status" value="1"/>
</dbReference>
<organism evidence="8">
    <name type="scientific">hot springs metagenome</name>
    <dbReference type="NCBI Taxonomy" id="433727"/>
    <lineage>
        <taxon>unclassified sequences</taxon>
        <taxon>metagenomes</taxon>
        <taxon>ecological metagenomes</taxon>
    </lineage>
</organism>
<dbReference type="InterPro" id="IPR051463">
    <property type="entry name" value="Peptidase_U62_metallo"/>
</dbReference>
<evidence type="ECO:0000259" key="7">
    <source>
        <dbReference type="Pfam" id="PF19290"/>
    </source>
</evidence>
<feature type="domain" description="Metalloprotease TldD/E N-terminal" evidence="5">
    <location>
        <begin position="22"/>
        <end position="88"/>
    </location>
</feature>
<dbReference type="Gene3D" id="3.30.2290.10">
    <property type="entry name" value="PmbA/TldD superfamily"/>
    <property type="match status" value="1"/>
</dbReference>
<protein>
    <submittedName>
        <fullName evidence="8">Peptidase C69</fullName>
    </submittedName>
</protein>
<keyword evidence="3" id="KW-0378">Hydrolase</keyword>
<dbReference type="InterPro" id="IPR045570">
    <property type="entry name" value="Metalloprtase-TldD/E_cen_dom"/>
</dbReference>